<dbReference type="GeneID" id="31000302"/>
<accession>A0A225AQE8</accession>
<gene>
    <name evidence="1" type="ORF">UA08_00547</name>
</gene>
<name>A0A225AQE8_TALAT</name>
<keyword evidence="2" id="KW-1185">Reference proteome</keyword>
<comment type="caution">
    <text evidence="1">The sequence shown here is derived from an EMBL/GenBank/DDBJ whole genome shotgun (WGS) entry which is preliminary data.</text>
</comment>
<evidence type="ECO:0000313" key="1">
    <source>
        <dbReference type="EMBL" id="OKL63851.1"/>
    </source>
</evidence>
<proteinExistence type="predicted"/>
<dbReference type="EMBL" id="LFMY01000001">
    <property type="protein sequence ID" value="OKL63851.1"/>
    <property type="molecule type" value="Genomic_DNA"/>
</dbReference>
<feature type="non-terminal residue" evidence="1">
    <location>
        <position position="71"/>
    </location>
</feature>
<reference evidence="1 2" key="1">
    <citation type="submission" date="2015-06" db="EMBL/GenBank/DDBJ databases">
        <title>Talaromyces atroroseus IBT 11181 draft genome.</title>
        <authorList>
            <person name="Rasmussen K.B."/>
            <person name="Rasmussen S."/>
            <person name="Petersen B."/>
            <person name="Sicheritz-Ponten T."/>
            <person name="Mortensen U.H."/>
            <person name="Thrane U."/>
        </authorList>
    </citation>
    <scope>NUCLEOTIDE SEQUENCE [LARGE SCALE GENOMIC DNA]</scope>
    <source>
        <strain evidence="1 2">IBT 11181</strain>
    </source>
</reference>
<dbReference type="Proteomes" id="UP000214365">
    <property type="component" value="Unassembled WGS sequence"/>
</dbReference>
<dbReference type="RefSeq" id="XP_020123972.1">
    <property type="nucleotide sequence ID" value="XM_020260365.1"/>
</dbReference>
<dbReference type="STRING" id="1441469.A0A225AQE8"/>
<protein>
    <submittedName>
        <fullName evidence="1">Uncharacterized protein</fullName>
    </submittedName>
</protein>
<organism evidence="1 2">
    <name type="scientific">Talaromyces atroroseus</name>
    <dbReference type="NCBI Taxonomy" id="1441469"/>
    <lineage>
        <taxon>Eukaryota</taxon>
        <taxon>Fungi</taxon>
        <taxon>Dikarya</taxon>
        <taxon>Ascomycota</taxon>
        <taxon>Pezizomycotina</taxon>
        <taxon>Eurotiomycetes</taxon>
        <taxon>Eurotiomycetidae</taxon>
        <taxon>Eurotiales</taxon>
        <taxon>Trichocomaceae</taxon>
        <taxon>Talaromyces</taxon>
        <taxon>Talaromyces sect. Trachyspermi</taxon>
    </lineage>
</organism>
<sequence>MAESKIDIFVEKLGDEKWEIARRANVAVELRDSIESLCSGSSYPIFLTKLWPVFKKVLKGEPVFINTSFDH</sequence>
<evidence type="ECO:0000313" key="2">
    <source>
        <dbReference type="Proteomes" id="UP000214365"/>
    </source>
</evidence>
<dbReference type="OrthoDB" id="4525452at2759"/>
<dbReference type="AlphaFoldDB" id="A0A225AQE8"/>